<accession>A0A7S1X9W8</accession>
<name>A0A7S1X9W8_9CHLO</name>
<dbReference type="EC" id="5.2.1.8" evidence="2"/>
<comment type="catalytic activity">
    <reaction evidence="2">
        <text>[protein]-peptidylproline (omega=180) = [protein]-peptidylproline (omega=0)</text>
        <dbReference type="Rhea" id="RHEA:16237"/>
        <dbReference type="Rhea" id="RHEA-COMP:10747"/>
        <dbReference type="Rhea" id="RHEA-COMP:10748"/>
        <dbReference type="ChEBI" id="CHEBI:83833"/>
        <dbReference type="ChEBI" id="CHEBI:83834"/>
        <dbReference type="EC" id="5.2.1.8"/>
    </reaction>
</comment>
<protein>
    <recommendedName>
        <fullName evidence="2">Peptidyl-prolyl cis-trans isomerase</fullName>
        <shortName evidence="2">PPIase</shortName>
        <ecNumber evidence="2">5.2.1.8</ecNumber>
    </recommendedName>
</protein>
<dbReference type="AlphaFoldDB" id="A0A7S1X9W8"/>
<evidence type="ECO:0000256" key="1">
    <source>
        <dbReference type="ARBA" id="ARBA00007365"/>
    </source>
</evidence>
<feature type="domain" description="PPIase cyclophilin-type" evidence="3">
    <location>
        <begin position="1"/>
        <end position="105"/>
    </location>
</feature>
<keyword evidence="2" id="KW-0413">Isomerase</keyword>
<dbReference type="Pfam" id="PF00160">
    <property type="entry name" value="Pro_isomerase"/>
    <property type="match status" value="1"/>
</dbReference>
<dbReference type="EMBL" id="HBGG01037801">
    <property type="protein sequence ID" value="CAD9217951.1"/>
    <property type="molecule type" value="Transcribed_RNA"/>
</dbReference>
<dbReference type="Gene3D" id="2.40.100.10">
    <property type="entry name" value="Cyclophilin-like"/>
    <property type="match status" value="1"/>
</dbReference>
<dbReference type="PANTHER" id="PTHR11071:SF561">
    <property type="entry name" value="PEPTIDYL-PROLYL CIS-TRANS ISOMERASE D-RELATED"/>
    <property type="match status" value="1"/>
</dbReference>
<comment type="function">
    <text evidence="2">PPIases accelerate the folding of proteins. It catalyzes the cis-trans isomerization of proline imidic peptide bonds in oligopeptides.</text>
</comment>
<dbReference type="InterPro" id="IPR029000">
    <property type="entry name" value="Cyclophilin-like_dom_sf"/>
</dbReference>
<dbReference type="GO" id="GO:0003755">
    <property type="term" value="F:peptidyl-prolyl cis-trans isomerase activity"/>
    <property type="evidence" value="ECO:0007669"/>
    <property type="project" value="UniProtKB-UniRule"/>
</dbReference>
<evidence type="ECO:0000313" key="4">
    <source>
        <dbReference type="EMBL" id="CAD9217951.1"/>
    </source>
</evidence>
<proteinExistence type="inferred from homology"/>
<gene>
    <name evidence="4" type="ORF">TCHU04912_LOCUS19488</name>
</gene>
<evidence type="ECO:0000259" key="3">
    <source>
        <dbReference type="PROSITE" id="PS50072"/>
    </source>
</evidence>
<dbReference type="PANTHER" id="PTHR11071">
    <property type="entry name" value="PEPTIDYL-PROLYL CIS-TRANS ISOMERASE"/>
    <property type="match status" value="1"/>
</dbReference>
<dbReference type="PRINTS" id="PR00153">
    <property type="entry name" value="CSAPPISMRASE"/>
</dbReference>
<reference evidence="4" key="1">
    <citation type="submission" date="2021-01" db="EMBL/GenBank/DDBJ databases">
        <authorList>
            <person name="Corre E."/>
            <person name="Pelletier E."/>
            <person name="Niang G."/>
            <person name="Scheremetjew M."/>
            <person name="Finn R."/>
            <person name="Kale V."/>
            <person name="Holt S."/>
            <person name="Cochrane G."/>
            <person name="Meng A."/>
            <person name="Brown T."/>
            <person name="Cohen L."/>
        </authorList>
    </citation>
    <scope>NUCLEOTIDE SEQUENCE</scope>
    <source>
        <strain evidence="4">PLY429</strain>
    </source>
</reference>
<keyword evidence="2" id="KW-0697">Rotamase</keyword>
<evidence type="ECO:0000256" key="2">
    <source>
        <dbReference type="RuleBase" id="RU363019"/>
    </source>
</evidence>
<dbReference type="GO" id="GO:0005737">
    <property type="term" value="C:cytoplasm"/>
    <property type="evidence" value="ECO:0007669"/>
    <property type="project" value="TreeGrafter"/>
</dbReference>
<dbReference type="SUPFAM" id="SSF50891">
    <property type="entry name" value="Cyclophilin-like"/>
    <property type="match status" value="1"/>
</dbReference>
<dbReference type="GO" id="GO:0006457">
    <property type="term" value="P:protein folding"/>
    <property type="evidence" value="ECO:0007669"/>
    <property type="project" value="TreeGrafter"/>
</dbReference>
<dbReference type="InterPro" id="IPR002130">
    <property type="entry name" value="Cyclophilin-type_PPIase_dom"/>
</dbReference>
<organism evidence="4">
    <name type="scientific">Tetraselmis chuii</name>
    <dbReference type="NCBI Taxonomy" id="63592"/>
    <lineage>
        <taxon>Eukaryota</taxon>
        <taxon>Viridiplantae</taxon>
        <taxon>Chlorophyta</taxon>
        <taxon>core chlorophytes</taxon>
        <taxon>Chlorodendrophyceae</taxon>
        <taxon>Chlorodendrales</taxon>
        <taxon>Chlorodendraceae</taxon>
        <taxon>Tetraselmis</taxon>
    </lineage>
</organism>
<comment type="similarity">
    <text evidence="1 2">Belongs to the cyclophilin-type PPIase family.</text>
</comment>
<dbReference type="PROSITE" id="PS50072">
    <property type="entry name" value="CSA_PPIASE_2"/>
    <property type="match status" value="1"/>
</dbReference>
<dbReference type="GO" id="GO:0016018">
    <property type="term" value="F:cyclosporin A binding"/>
    <property type="evidence" value="ECO:0007669"/>
    <property type="project" value="TreeGrafter"/>
</dbReference>
<sequence>MIQGGDFLKGDGTGAMSIYGTRFADENFIGRHTGPGLLSCANSGPNSNGCQFFITCAKTEWLDDKHVVFGRLLEDSLLVARKIENVSCGPNNKPKLQCLISQCGEM</sequence>